<feature type="chain" id="PRO_5012579347" evidence="1">
    <location>
        <begin position="28"/>
        <end position="153"/>
    </location>
</feature>
<feature type="signal peptide" evidence="1">
    <location>
        <begin position="1"/>
        <end position="27"/>
    </location>
</feature>
<proteinExistence type="predicted"/>
<accession>A0A238J4B8</accession>
<keyword evidence="1" id="KW-0732">Signal</keyword>
<dbReference type="OrthoDB" id="344729at2"/>
<protein>
    <submittedName>
        <fullName evidence="2">YHS domain protein</fullName>
    </submittedName>
</protein>
<organism evidence="2 3">
    <name type="scientific">Boseongicola aestuarii</name>
    <dbReference type="NCBI Taxonomy" id="1470561"/>
    <lineage>
        <taxon>Bacteria</taxon>
        <taxon>Pseudomonadati</taxon>
        <taxon>Pseudomonadota</taxon>
        <taxon>Alphaproteobacteria</taxon>
        <taxon>Rhodobacterales</taxon>
        <taxon>Paracoccaceae</taxon>
        <taxon>Boseongicola</taxon>
    </lineage>
</organism>
<gene>
    <name evidence="2" type="ORF">BOA8489_03650</name>
</gene>
<dbReference type="EMBL" id="FXXQ01000018">
    <property type="protein sequence ID" value="SMX25506.1"/>
    <property type="molecule type" value="Genomic_DNA"/>
</dbReference>
<dbReference type="NCBIfam" id="NF041384">
    <property type="entry name" value="YHS_seleno_dom"/>
    <property type="match status" value="1"/>
</dbReference>
<dbReference type="RefSeq" id="WP_093975737.1">
    <property type="nucleotide sequence ID" value="NZ_FXXQ01000018.1"/>
</dbReference>
<sequence length="153" mass="16757">MMNRRTFLIATATALPAAGLLTQPVFAAQPPVFATDNIAINGYDPVAYFTEEMPVEGFAEFSSEWDGATVLFASAAHKEMFDADPEAYAPKYGGYCAYAVSKGYTASTDPNAWTVHEGRLYLNYSRSVRALWTARRSSHIRSADANWPSVLEG</sequence>
<dbReference type="Proteomes" id="UP000201838">
    <property type="component" value="Unassembled WGS sequence"/>
</dbReference>
<evidence type="ECO:0000256" key="1">
    <source>
        <dbReference type="SAM" id="SignalP"/>
    </source>
</evidence>
<evidence type="ECO:0000313" key="3">
    <source>
        <dbReference type="Proteomes" id="UP000201838"/>
    </source>
</evidence>
<evidence type="ECO:0000313" key="2">
    <source>
        <dbReference type="EMBL" id="SMX25506.1"/>
    </source>
</evidence>
<dbReference type="InterPro" id="IPR006311">
    <property type="entry name" value="TAT_signal"/>
</dbReference>
<name>A0A238J4B8_9RHOB</name>
<keyword evidence="3" id="KW-1185">Reference proteome</keyword>
<dbReference type="AlphaFoldDB" id="A0A238J4B8"/>
<dbReference type="PROSITE" id="PS51318">
    <property type="entry name" value="TAT"/>
    <property type="match status" value="1"/>
</dbReference>
<reference evidence="2 3" key="1">
    <citation type="submission" date="2017-05" db="EMBL/GenBank/DDBJ databases">
        <authorList>
            <person name="Song R."/>
            <person name="Chenine A.L."/>
            <person name="Ruprecht R.M."/>
        </authorList>
    </citation>
    <scope>NUCLEOTIDE SEQUENCE [LARGE SCALE GENOMIC DNA]</scope>
    <source>
        <strain evidence="2 3">CECT 8489</strain>
    </source>
</reference>